<dbReference type="GO" id="GO:0005576">
    <property type="term" value="C:extracellular region"/>
    <property type="evidence" value="ECO:0007669"/>
    <property type="project" value="UniProtKB-SubCell"/>
</dbReference>
<comment type="similarity">
    <text evidence="2">Belongs to the pancreatic ribonuclease family.</text>
</comment>
<keyword evidence="3" id="KW-0964">Secreted</keyword>
<dbReference type="InterPro" id="IPR036816">
    <property type="entry name" value="RNaseA-like_dom_sf"/>
</dbReference>
<dbReference type="SUPFAM" id="SSF54076">
    <property type="entry name" value="RNase A-like"/>
    <property type="match status" value="1"/>
</dbReference>
<dbReference type="GO" id="GO:0003676">
    <property type="term" value="F:nucleic acid binding"/>
    <property type="evidence" value="ECO:0007669"/>
    <property type="project" value="InterPro"/>
</dbReference>
<reference evidence="7" key="1">
    <citation type="submission" date="2021-09" db="EMBL/GenBank/DDBJ databases">
        <title>The genome of Mauremys mutica provides insights into the evolution of semi-aquatic lifestyle.</title>
        <authorList>
            <person name="Gong S."/>
            <person name="Gao Y."/>
        </authorList>
    </citation>
    <scope>NUCLEOTIDE SEQUENCE</scope>
    <source>
        <strain evidence="7">MM-2020</strain>
        <tissue evidence="7">Muscle</tissue>
    </source>
</reference>
<comment type="subcellular location">
    <subcellularLocation>
        <location evidence="1">Secreted</location>
    </subcellularLocation>
</comment>
<evidence type="ECO:0000256" key="3">
    <source>
        <dbReference type="ARBA" id="ARBA00022525"/>
    </source>
</evidence>
<dbReference type="InterPro" id="IPR023412">
    <property type="entry name" value="RNaseA_domain"/>
</dbReference>
<feature type="domain" description="Ribonuclease A-domain" evidence="6">
    <location>
        <begin position="23"/>
        <end position="140"/>
    </location>
</feature>
<name>A0A9D3XMN3_9SAUR</name>
<dbReference type="InterPro" id="IPR001427">
    <property type="entry name" value="RNaseA"/>
</dbReference>
<evidence type="ECO:0000256" key="2">
    <source>
        <dbReference type="ARBA" id="ARBA00005600"/>
    </source>
</evidence>
<keyword evidence="4" id="KW-1015">Disulfide bond</keyword>
<dbReference type="EMBL" id="JAHDVG010000467">
    <property type="protein sequence ID" value="KAH1181885.1"/>
    <property type="molecule type" value="Genomic_DNA"/>
</dbReference>
<keyword evidence="8" id="KW-1185">Reference proteome</keyword>
<dbReference type="PANTHER" id="PTHR11437:SF10">
    <property type="entry name" value="ANGIOGENIN-RELATED"/>
    <property type="match status" value="1"/>
</dbReference>
<evidence type="ECO:0000313" key="8">
    <source>
        <dbReference type="Proteomes" id="UP000827986"/>
    </source>
</evidence>
<dbReference type="GO" id="GO:0004540">
    <property type="term" value="F:RNA nuclease activity"/>
    <property type="evidence" value="ECO:0007669"/>
    <property type="project" value="TreeGrafter"/>
</dbReference>
<keyword evidence="5" id="KW-0732">Signal</keyword>
<dbReference type="SMART" id="SM00092">
    <property type="entry name" value="RNAse_Pc"/>
    <property type="match status" value="1"/>
</dbReference>
<proteinExistence type="inferred from homology"/>
<accession>A0A9D3XMN3</accession>
<feature type="chain" id="PRO_5039260026" description="Ribonuclease A-domain domain-containing protein" evidence="5">
    <location>
        <begin position="25"/>
        <end position="147"/>
    </location>
</feature>
<evidence type="ECO:0000313" key="7">
    <source>
        <dbReference type="EMBL" id="KAH1181885.1"/>
    </source>
</evidence>
<comment type="caution">
    <text evidence="7">The sequence shown here is derived from an EMBL/GenBank/DDBJ whole genome shotgun (WGS) entry which is preliminary data.</text>
</comment>
<feature type="signal peptide" evidence="5">
    <location>
        <begin position="1"/>
        <end position="24"/>
    </location>
</feature>
<dbReference type="GO" id="GO:0050830">
    <property type="term" value="P:defense response to Gram-positive bacterium"/>
    <property type="evidence" value="ECO:0007669"/>
    <property type="project" value="TreeGrafter"/>
</dbReference>
<evidence type="ECO:0000256" key="4">
    <source>
        <dbReference type="ARBA" id="ARBA00023157"/>
    </source>
</evidence>
<evidence type="ECO:0000259" key="6">
    <source>
        <dbReference type="SMART" id="SM00092"/>
    </source>
</evidence>
<dbReference type="Proteomes" id="UP000827986">
    <property type="component" value="Unassembled WGS sequence"/>
</dbReference>
<organism evidence="7 8">
    <name type="scientific">Mauremys mutica</name>
    <name type="common">yellowpond turtle</name>
    <dbReference type="NCBI Taxonomy" id="74926"/>
    <lineage>
        <taxon>Eukaryota</taxon>
        <taxon>Metazoa</taxon>
        <taxon>Chordata</taxon>
        <taxon>Craniata</taxon>
        <taxon>Vertebrata</taxon>
        <taxon>Euteleostomi</taxon>
        <taxon>Archelosauria</taxon>
        <taxon>Testudinata</taxon>
        <taxon>Testudines</taxon>
        <taxon>Cryptodira</taxon>
        <taxon>Durocryptodira</taxon>
        <taxon>Testudinoidea</taxon>
        <taxon>Geoemydidae</taxon>
        <taxon>Geoemydinae</taxon>
        <taxon>Mauremys</taxon>
    </lineage>
</organism>
<protein>
    <recommendedName>
        <fullName evidence="6">Ribonuclease A-domain domain-containing protein</fullName>
    </recommendedName>
</protein>
<evidence type="ECO:0000256" key="1">
    <source>
        <dbReference type="ARBA" id="ARBA00004613"/>
    </source>
</evidence>
<dbReference type="Gene3D" id="3.10.130.10">
    <property type="entry name" value="Ribonuclease A-like domain"/>
    <property type="match status" value="1"/>
</dbReference>
<dbReference type="PANTHER" id="PTHR11437">
    <property type="entry name" value="RIBONUCLEASE"/>
    <property type="match status" value="1"/>
</dbReference>
<sequence>MRRPHLRLLLPLVLLAACLALASGTPWTRLKNRFRWHHVDFPRSSVGFRNNYCDKMMWRRGIYGTLINTFIHAPMRSIKRVCSVGGMHVSNGLRKSIFHFPVTTCRYKPYTDSYKEVKYPRQIVTIGCWNRLPVFYLEFPPYSLSAP</sequence>
<evidence type="ECO:0000256" key="5">
    <source>
        <dbReference type="SAM" id="SignalP"/>
    </source>
</evidence>
<dbReference type="Pfam" id="PF00074">
    <property type="entry name" value="RnaseA"/>
    <property type="match status" value="1"/>
</dbReference>
<gene>
    <name evidence="7" type="ORF">KIL84_009639</name>
</gene>
<dbReference type="AlphaFoldDB" id="A0A9D3XMN3"/>
<dbReference type="PROSITE" id="PS51257">
    <property type="entry name" value="PROKAR_LIPOPROTEIN"/>
    <property type="match status" value="1"/>
</dbReference>